<organism evidence="2 3">
    <name type="scientific">Oncorhynchus mykiss</name>
    <name type="common">Rainbow trout</name>
    <name type="synonym">Salmo gairdneri</name>
    <dbReference type="NCBI Taxonomy" id="8022"/>
    <lineage>
        <taxon>Eukaryota</taxon>
        <taxon>Metazoa</taxon>
        <taxon>Chordata</taxon>
        <taxon>Craniata</taxon>
        <taxon>Vertebrata</taxon>
        <taxon>Euteleostomi</taxon>
        <taxon>Actinopterygii</taxon>
        <taxon>Neopterygii</taxon>
        <taxon>Teleostei</taxon>
        <taxon>Protacanthopterygii</taxon>
        <taxon>Salmoniformes</taxon>
        <taxon>Salmonidae</taxon>
        <taxon>Salmoninae</taxon>
        <taxon>Oncorhynchus</taxon>
    </lineage>
</organism>
<evidence type="ECO:0000313" key="2">
    <source>
        <dbReference type="EMBL" id="CDQ85884.1"/>
    </source>
</evidence>
<proteinExistence type="predicted"/>
<keyword evidence="1" id="KW-0812">Transmembrane</keyword>
<sequence length="92" mass="10872">MKMLWKLTDNIKYEDYENLNWKTKASRQPPSEQYKCASRDALSVCWIFTRIRGAHCFFPWVFLSLSLWSPLHSVFLSLLFALEPFKPLPSSL</sequence>
<accession>A0A060Y931</accession>
<keyword evidence="1" id="KW-0472">Membrane</keyword>
<feature type="transmembrane region" description="Helical" evidence="1">
    <location>
        <begin position="57"/>
        <end position="82"/>
    </location>
</feature>
<dbReference type="AlphaFoldDB" id="A0A060Y931"/>
<dbReference type="Proteomes" id="UP000193380">
    <property type="component" value="Unassembled WGS sequence"/>
</dbReference>
<dbReference type="EMBL" id="FR907003">
    <property type="protein sequence ID" value="CDQ85884.1"/>
    <property type="molecule type" value="Genomic_DNA"/>
</dbReference>
<reference evidence="2" key="1">
    <citation type="journal article" date="2014" name="Nat. Commun.">
        <title>The rainbow trout genome provides novel insights into evolution after whole-genome duplication in vertebrates.</title>
        <authorList>
            <person name="Berthelot C."/>
            <person name="Brunet F."/>
            <person name="Chalopin D."/>
            <person name="Juanchich A."/>
            <person name="Bernard M."/>
            <person name="Noel B."/>
            <person name="Bento P."/>
            <person name="Da Silva C."/>
            <person name="Labadie K."/>
            <person name="Alberti A."/>
            <person name="Aury J.M."/>
            <person name="Louis A."/>
            <person name="Dehais P."/>
            <person name="Bardou P."/>
            <person name="Montfort J."/>
            <person name="Klopp C."/>
            <person name="Cabau C."/>
            <person name="Gaspin C."/>
            <person name="Thorgaard G.H."/>
            <person name="Boussaha M."/>
            <person name="Quillet E."/>
            <person name="Guyomard R."/>
            <person name="Galiana D."/>
            <person name="Bobe J."/>
            <person name="Volff J.N."/>
            <person name="Genet C."/>
            <person name="Wincker P."/>
            <person name="Jaillon O."/>
            <person name="Roest Crollius H."/>
            <person name="Guiguen Y."/>
        </authorList>
    </citation>
    <scope>NUCLEOTIDE SEQUENCE [LARGE SCALE GENOMIC DNA]</scope>
</reference>
<name>A0A060Y931_ONCMY</name>
<dbReference type="PaxDb" id="8022-A0A060Y931"/>
<evidence type="ECO:0000313" key="3">
    <source>
        <dbReference type="Proteomes" id="UP000193380"/>
    </source>
</evidence>
<protein>
    <submittedName>
        <fullName evidence="2">Uncharacterized protein</fullName>
    </submittedName>
</protein>
<reference evidence="2" key="2">
    <citation type="submission" date="2014-03" db="EMBL/GenBank/DDBJ databases">
        <authorList>
            <person name="Genoscope - CEA"/>
        </authorList>
    </citation>
    <scope>NUCLEOTIDE SEQUENCE</scope>
</reference>
<evidence type="ECO:0000256" key="1">
    <source>
        <dbReference type="SAM" id="Phobius"/>
    </source>
</evidence>
<keyword evidence="1" id="KW-1133">Transmembrane helix</keyword>
<gene>
    <name evidence="2" type="ORF">GSONMT00026669001</name>
</gene>